<evidence type="ECO:0000313" key="4">
    <source>
        <dbReference type="Proteomes" id="UP000003861"/>
    </source>
</evidence>
<dbReference type="InterPro" id="IPR016024">
    <property type="entry name" value="ARM-type_fold"/>
</dbReference>
<name>F7PP58_9EURY</name>
<dbReference type="PANTHER" id="PTHR12697:SF5">
    <property type="entry name" value="DEOXYHYPUSINE HYDROXYLASE"/>
    <property type="match status" value="1"/>
</dbReference>
<feature type="region of interest" description="Disordered" evidence="1">
    <location>
        <begin position="1"/>
        <end position="104"/>
    </location>
</feature>
<proteinExistence type="predicted"/>
<feature type="compositionally biased region" description="Acidic residues" evidence="1">
    <location>
        <begin position="35"/>
        <end position="81"/>
    </location>
</feature>
<dbReference type="EC" id="4.-.-.-" evidence="3"/>
<feature type="compositionally biased region" description="Basic and acidic residues" evidence="1">
    <location>
        <begin position="84"/>
        <end position="99"/>
    </location>
</feature>
<dbReference type="KEGG" id="hti:HTIA_0626"/>
<sequence length="426" mass="46181">MTNGDDDAEPDETDGASGEENADLGVEDLEARLDDAEETLDAAETEADLDDVEETLSAIEDDLADAELPEPDEDEDEEDPQDALADRLSDLRDGVDEQRGPYVEDAAEDIEAVAGTVGETRWTEDGAEEVLTAVESFGDAVAEHVDVTEPDSIDTAGDALSEASDAVEGLDLDPDDDSVAIASLLDAAETLADDVEAAEAFGDLSVREQLRYDGFYEVIEGEHRKDYPPELNAVLSWEKRYKESRDPEDVEQILRVLDLMDSDFMEENVLETLERVAPPEAFEPVHQRAQRRDKQAIRVLGKIGDDRAVETLVDFLDGDPALQRVTLRALGEIGSQEATQAVANSLDDENDSVRSSAARALGLLGDTRAIEPLADVLAEDDADDARASAAWALNQIGTERAIEIAAEYADDRAYVVQTEAEKAANV</sequence>
<dbReference type="GeneID" id="23798043"/>
<evidence type="ECO:0000313" key="5">
    <source>
        <dbReference type="Proteomes" id="UP000015381"/>
    </source>
</evidence>
<dbReference type="InterPro" id="IPR011989">
    <property type="entry name" value="ARM-like"/>
</dbReference>
<evidence type="ECO:0000313" key="3">
    <source>
        <dbReference type="EMBL" id="ERJ07148.1"/>
    </source>
</evidence>
<dbReference type="STRING" id="1033806.HTIA_0626"/>
<keyword evidence="5" id="KW-1185">Reference proteome</keyword>
<dbReference type="Proteomes" id="UP000015381">
    <property type="component" value="Chromosome I"/>
</dbReference>
<dbReference type="PATRIC" id="fig|1033806.12.peg.621"/>
<dbReference type="SMART" id="SM00567">
    <property type="entry name" value="EZ_HEAT"/>
    <property type="match status" value="4"/>
</dbReference>
<dbReference type="Gene3D" id="1.25.10.10">
    <property type="entry name" value="Leucine-rich Repeat Variant"/>
    <property type="match status" value="1"/>
</dbReference>
<dbReference type="SUPFAM" id="SSF48371">
    <property type="entry name" value="ARM repeat"/>
    <property type="match status" value="1"/>
</dbReference>
<accession>F7PP58</accession>
<evidence type="ECO:0000256" key="1">
    <source>
        <dbReference type="SAM" id="MobiDB-lite"/>
    </source>
</evidence>
<dbReference type="GO" id="GO:0016491">
    <property type="term" value="F:oxidoreductase activity"/>
    <property type="evidence" value="ECO:0007669"/>
    <property type="project" value="TreeGrafter"/>
</dbReference>
<dbReference type="EMBL" id="AFNT02000006">
    <property type="protein sequence ID" value="ERJ07148.1"/>
    <property type="molecule type" value="Genomic_DNA"/>
</dbReference>
<dbReference type="GO" id="GO:0016829">
    <property type="term" value="F:lyase activity"/>
    <property type="evidence" value="ECO:0007669"/>
    <property type="project" value="UniProtKB-KW"/>
</dbReference>
<dbReference type="AlphaFoldDB" id="F7PP58"/>
<dbReference type="Proteomes" id="UP000003861">
    <property type="component" value="Unassembled WGS sequence"/>
</dbReference>
<reference evidence="3 4" key="1">
    <citation type="journal article" date="2011" name="J. Bacteriol.">
        <title>Genome sequence of Halorhabdus tiamatea, the first archaeon isolated from a deep-sea anoxic brine lake.</title>
        <authorList>
            <person name="Antunes A."/>
            <person name="Alam I."/>
            <person name="Bajic V.B."/>
            <person name="Stingl U."/>
        </authorList>
    </citation>
    <scope>NUCLEOTIDE SEQUENCE [LARGE SCALE GENOMIC DNA]</scope>
    <source>
        <strain evidence="3 4">SARL4B</strain>
    </source>
</reference>
<dbReference type="HOGENOM" id="CLU_661582_0_0_2"/>
<reference evidence="3 4" key="2">
    <citation type="journal article" date="2013" name="PLoS ONE">
        <title>INDIGO - INtegrated Data Warehouse of MIcrobial GenOmes with Examples from the Red Sea Extremophiles.</title>
        <authorList>
            <person name="Alam I."/>
            <person name="Antunes A."/>
            <person name="Kamau A.A."/>
            <person name="Ba Alawi W."/>
            <person name="Kalkatawi M."/>
            <person name="Stingl U."/>
            <person name="Bajic V.B."/>
        </authorList>
    </citation>
    <scope>NUCLEOTIDE SEQUENCE [LARGE SCALE GENOMIC DNA]</scope>
    <source>
        <strain evidence="3 4">SARL4B</strain>
    </source>
</reference>
<gene>
    <name evidence="3" type="ORF">HLRTI_000742</name>
    <name evidence="2" type="ORF">HTIA_0626</name>
</gene>
<dbReference type="Pfam" id="PF13646">
    <property type="entry name" value="HEAT_2"/>
    <property type="match status" value="1"/>
</dbReference>
<keyword evidence="3" id="KW-0456">Lyase</keyword>
<protein>
    <submittedName>
        <fullName evidence="2">PBS lyase HEAT domain repeat-containing protein</fullName>
    </submittedName>
    <submittedName>
        <fullName evidence="3">Phycocyanobilin lyase alpha subunit protein</fullName>
        <ecNumber evidence="3">4.-.-.-</ecNumber>
    </submittedName>
</protein>
<dbReference type="RefSeq" id="WP_008527916.1">
    <property type="nucleotide sequence ID" value="NC_021921.1"/>
</dbReference>
<dbReference type="EMBL" id="HF571520">
    <property type="protein sequence ID" value="CCQ32770.1"/>
    <property type="molecule type" value="Genomic_DNA"/>
</dbReference>
<evidence type="ECO:0000313" key="2">
    <source>
        <dbReference type="EMBL" id="CCQ32770.1"/>
    </source>
</evidence>
<dbReference type="InterPro" id="IPR004155">
    <property type="entry name" value="PBS_lyase_HEAT"/>
</dbReference>
<reference evidence="2 5" key="3">
    <citation type="journal article" date="2014" name="Environ. Microbiol.">
        <title>Halorhabdus tiamatea: proteogenomics and glycosidase activity measurements identify the first cultivated euryarchaeon from a deep-sea anoxic brine lake as potential polysaccharide degrader.</title>
        <authorList>
            <person name="Werner J."/>
            <person name="Ferrer M."/>
            <person name="Michel G."/>
            <person name="Mann A.J."/>
            <person name="Huang S."/>
            <person name="Juarez S."/>
            <person name="Ciordia S."/>
            <person name="Albar J.P."/>
            <person name="Alcaide M."/>
            <person name="La Cono V."/>
            <person name="Yakimov M.M."/>
            <person name="Antunes A."/>
            <person name="Taborda M."/>
            <person name="Da Costa M.S."/>
            <person name="Amann R.I."/>
            <person name="Gloeckner F.O."/>
            <person name="Golyshina O.V."/>
            <person name="Golyshin P.N."/>
            <person name="Teeling H."/>
        </authorList>
    </citation>
    <scope>NUCLEOTIDE SEQUENCE [LARGE SCALE GENOMIC DNA]</scope>
    <source>
        <strain evidence="5">SARL4B</strain>
        <strain evidence="2">Type strain: SARL4B</strain>
    </source>
</reference>
<feature type="compositionally biased region" description="Acidic residues" evidence="1">
    <location>
        <begin position="1"/>
        <end position="14"/>
    </location>
</feature>
<dbReference type="OrthoDB" id="293146at2157"/>
<dbReference type="PANTHER" id="PTHR12697">
    <property type="entry name" value="PBS LYASE HEAT-LIKE PROTEIN"/>
    <property type="match status" value="1"/>
</dbReference>
<dbReference type="eggNOG" id="arCOG04653">
    <property type="taxonomic scope" value="Archaea"/>
</dbReference>
<organism evidence="3 4">
    <name type="scientific">Halorhabdus tiamatea SARL4B</name>
    <dbReference type="NCBI Taxonomy" id="1033806"/>
    <lineage>
        <taxon>Archaea</taxon>
        <taxon>Methanobacteriati</taxon>
        <taxon>Methanobacteriota</taxon>
        <taxon>Stenosarchaea group</taxon>
        <taxon>Halobacteria</taxon>
        <taxon>Halobacteriales</taxon>
        <taxon>Haloarculaceae</taxon>
        <taxon>Halorhabdus</taxon>
    </lineage>
</organism>